<organism evidence="1 2">
    <name type="scientific">Laccaria amethystina LaAM-08-1</name>
    <dbReference type="NCBI Taxonomy" id="1095629"/>
    <lineage>
        <taxon>Eukaryota</taxon>
        <taxon>Fungi</taxon>
        <taxon>Dikarya</taxon>
        <taxon>Basidiomycota</taxon>
        <taxon>Agaricomycotina</taxon>
        <taxon>Agaricomycetes</taxon>
        <taxon>Agaricomycetidae</taxon>
        <taxon>Agaricales</taxon>
        <taxon>Agaricineae</taxon>
        <taxon>Hydnangiaceae</taxon>
        <taxon>Laccaria</taxon>
    </lineage>
</organism>
<keyword evidence="2" id="KW-1185">Reference proteome</keyword>
<sequence length="70" mass="8147">TGPVFCSLGPVWLRSFSSHETRIPNTTHVDYIHMSHVVDTHYQSTIYPASYMLGKHLAPFHLVMRVYFRL</sequence>
<evidence type="ECO:0000313" key="1">
    <source>
        <dbReference type="EMBL" id="KIK01990.1"/>
    </source>
</evidence>
<name>A0A0C9WSY5_9AGAR</name>
<reference evidence="2" key="2">
    <citation type="submission" date="2015-01" db="EMBL/GenBank/DDBJ databases">
        <title>Evolutionary Origins and Diversification of the Mycorrhizal Mutualists.</title>
        <authorList>
            <consortium name="DOE Joint Genome Institute"/>
            <consortium name="Mycorrhizal Genomics Consortium"/>
            <person name="Kohler A."/>
            <person name="Kuo A."/>
            <person name="Nagy L.G."/>
            <person name="Floudas D."/>
            <person name="Copeland A."/>
            <person name="Barry K.W."/>
            <person name="Cichocki N."/>
            <person name="Veneault-Fourrey C."/>
            <person name="LaButti K."/>
            <person name="Lindquist E.A."/>
            <person name="Lipzen A."/>
            <person name="Lundell T."/>
            <person name="Morin E."/>
            <person name="Murat C."/>
            <person name="Riley R."/>
            <person name="Ohm R."/>
            <person name="Sun H."/>
            <person name="Tunlid A."/>
            <person name="Henrissat B."/>
            <person name="Grigoriev I.V."/>
            <person name="Hibbett D.S."/>
            <person name="Martin F."/>
        </authorList>
    </citation>
    <scope>NUCLEOTIDE SEQUENCE [LARGE SCALE GENOMIC DNA]</scope>
    <source>
        <strain evidence="2">LaAM-08-1</strain>
    </source>
</reference>
<proteinExistence type="predicted"/>
<dbReference type="EMBL" id="KN838599">
    <property type="protein sequence ID" value="KIK01990.1"/>
    <property type="molecule type" value="Genomic_DNA"/>
</dbReference>
<dbReference type="HOGENOM" id="CLU_2764767_0_0_1"/>
<gene>
    <name evidence="1" type="ORF">K443DRAFT_97689</name>
</gene>
<protein>
    <submittedName>
        <fullName evidence="1">Unplaced genomic scaffold K443scaffold_64, whole genome shotgun sequence</fullName>
    </submittedName>
</protein>
<evidence type="ECO:0000313" key="2">
    <source>
        <dbReference type="Proteomes" id="UP000054477"/>
    </source>
</evidence>
<dbReference type="AlphaFoldDB" id="A0A0C9WSY5"/>
<dbReference type="Proteomes" id="UP000054477">
    <property type="component" value="Unassembled WGS sequence"/>
</dbReference>
<feature type="non-terminal residue" evidence="1">
    <location>
        <position position="1"/>
    </location>
</feature>
<accession>A0A0C9WSY5</accession>
<reference evidence="1 2" key="1">
    <citation type="submission" date="2014-04" db="EMBL/GenBank/DDBJ databases">
        <authorList>
            <consortium name="DOE Joint Genome Institute"/>
            <person name="Kuo A."/>
            <person name="Kohler A."/>
            <person name="Nagy L.G."/>
            <person name="Floudas D."/>
            <person name="Copeland A."/>
            <person name="Barry K.W."/>
            <person name="Cichocki N."/>
            <person name="Veneault-Fourrey C."/>
            <person name="LaButti K."/>
            <person name="Lindquist E.A."/>
            <person name="Lipzen A."/>
            <person name="Lundell T."/>
            <person name="Morin E."/>
            <person name="Murat C."/>
            <person name="Sun H."/>
            <person name="Tunlid A."/>
            <person name="Henrissat B."/>
            <person name="Grigoriev I.V."/>
            <person name="Hibbett D.S."/>
            <person name="Martin F."/>
            <person name="Nordberg H.P."/>
            <person name="Cantor M.N."/>
            <person name="Hua S.X."/>
        </authorList>
    </citation>
    <scope>NUCLEOTIDE SEQUENCE [LARGE SCALE GENOMIC DNA]</scope>
    <source>
        <strain evidence="1 2">LaAM-08-1</strain>
    </source>
</reference>